<accession>A0A9W5ULP0</accession>
<dbReference type="OrthoDB" id="5193241at2"/>
<dbReference type="EMBL" id="BOPD01000006">
    <property type="protein sequence ID" value="GIJ31507.1"/>
    <property type="molecule type" value="Genomic_DNA"/>
</dbReference>
<dbReference type="RefSeq" id="WP_093402616.1">
    <property type="nucleotide sequence ID" value="NZ_BOPD01000006.1"/>
</dbReference>
<keyword evidence="2" id="KW-1185">Reference proteome</keyword>
<evidence type="ECO:0000313" key="2">
    <source>
        <dbReference type="Proteomes" id="UP000607311"/>
    </source>
</evidence>
<organism evidence="1 2">
    <name type="scientific">Micromonospora sediminimaris</name>
    <dbReference type="NCBI Taxonomy" id="547162"/>
    <lineage>
        <taxon>Bacteria</taxon>
        <taxon>Bacillati</taxon>
        <taxon>Actinomycetota</taxon>
        <taxon>Actinomycetes</taxon>
        <taxon>Micromonosporales</taxon>
        <taxon>Micromonosporaceae</taxon>
        <taxon>Micromonospora</taxon>
    </lineage>
</organism>
<proteinExistence type="predicted"/>
<dbReference type="AlphaFoldDB" id="A0A9W5ULP0"/>
<dbReference type="Proteomes" id="UP000607311">
    <property type="component" value="Unassembled WGS sequence"/>
</dbReference>
<name>A0A9W5ULP0_9ACTN</name>
<reference evidence="1" key="1">
    <citation type="submission" date="2021-01" db="EMBL/GenBank/DDBJ databases">
        <title>Whole genome shotgun sequence of Verrucosispora sediminis NBRC 107745.</title>
        <authorList>
            <person name="Komaki H."/>
            <person name="Tamura T."/>
        </authorList>
    </citation>
    <scope>NUCLEOTIDE SEQUENCE</scope>
    <source>
        <strain evidence="1">NBRC 107745</strain>
    </source>
</reference>
<comment type="caution">
    <text evidence="1">The sequence shown here is derived from an EMBL/GenBank/DDBJ whole genome shotgun (WGS) entry which is preliminary data.</text>
</comment>
<protein>
    <submittedName>
        <fullName evidence="1">Uncharacterized protein</fullName>
    </submittedName>
</protein>
<sequence length="153" mass="15723">MEQWPPADDAALGAELRAALGDAGEVPEEHLRAARAAFAWRTVGAQPTVAELVFDSACEPGAVATRSAGSTRNLSFRGGPIVVEIEIGGTGIVGQLSPVDGGRVSARTANGTYEETSVDAVGLFSLGLPPPGPVQLHARSGGFSVVTDWVCLR</sequence>
<evidence type="ECO:0000313" key="1">
    <source>
        <dbReference type="EMBL" id="GIJ31507.1"/>
    </source>
</evidence>
<gene>
    <name evidence="1" type="ORF">Vse01_06550</name>
</gene>